<keyword evidence="3" id="KW-1185">Reference proteome</keyword>
<dbReference type="OrthoDB" id="3257409at2759"/>
<organism evidence="2 3">
    <name type="scientific">Tetrapyrgos nigripes</name>
    <dbReference type="NCBI Taxonomy" id="182062"/>
    <lineage>
        <taxon>Eukaryota</taxon>
        <taxon>Fungi</taxon>
        <taxon>Dikarya</taxon>
        <taxon>Basidiomycota</taxon>
        <taxon>Agaricomycotina</taxon>
        <taxon>Agaricomycetes</taxon>
        <taxon>Agaricomycetidae</taxon>
        <taxon>Agaricales</taxon>
        <taxon>Marasmiineae</taxon>
        <taxon>Marasmiaceae</taxon>
        <taxon>Tetrapyrgos</taxon>
    </lineage>
</organism>
<feature type="compositionally biased region" description="Acidic residues" evidence="1">
    <location>
        <begin position="61"/>
        <end position="71"/>
    </location>
</feature>
<evidence type="ECO:0000313" key="3">
    <source>
        <dbReference type="Proteomes" id="UP000559256"/>
    </source>
</evidence>
<feature type="region of interest" description="Disordered" evidence="1">
    <location>
        <begin position="265"/>
        <end position="303"/>
    </location>
</feature>
<accession>A0A8H5AR96</accession>
<reference evidence="2 3" key="1">
    <citation type="journal article" date="2020" name="ISME J.">
        <title>Uncovering the hidden diversity of litter-decomposition mechanisms in mushroom-forming fungi.</title>
        <authorList>
            <person name="Floudas D."/>
            <person name="Bentzer J."/>
            <person name="Ahren D."/>
            <person name="Johansson T."/>
            <person name="Persson P."/>
            <person name="Tunlid A."/>
        </authorList>
    </citation>
    <scope>NUCLEOTIDE SEQUENCE [LARGE SCALE GENOMIC DNA]</scope>
    <source>
        <strain evidence="2 3">CBS 291.85</strain>
    </source>
</reference>
<proteinExistence type="predicted"/>
<evidence type="ECO:0000256" key="1">
    <source>
        <dbReference type="SAM" id="MobiDB-lite"/>
    </source>
</evidence>
<feature type="compositionally biased region" description="Basic and acidic residues" evidence="1">
    <location>
        <begin position="273"/>
        <end position="282"/>
    </location>
</feature>
<dbReference type="AlphaFoldDB" id="A0A8H5AR96"/>
<feature type="region of interest" description="Disordered" evidence="1">
    <location>
        <begin position="52"/>
        <end position="102"/>
    </location>
</feature>
<dbReference type="EMBL" id="JAACJM010000631">
    <property type="protein sequence ID" value="KAF5309635.1"/>
    <property type="molecule type" value="Genomic_DNA"/>
</dbReference>
<gene>
    <name evidence="2" type="ORF">D9758_018933</name>
</gene>
<dbReference type="Proteomes" id="UP000559256">
    <property type="component" value="Unassembled WGS sequence"/>
</dbReference>
<feature type="region of interest" description="Disordered" evidence="1">
    <location>
        <begin position="1"/>
        <end position="21"/>
    </location>
</feature>
<protein>
    <submittedName>
        <fullName evidence="2">Uncharacterized protein</fullName>
    </submittedName>
</protein>
<name>A0A8H5AR96_9AGAR</name>
<sequence>MTKKPATSKGELKKVSGGSAGKRAKAVLLGNATNIDINALLAVAAAQLREANNNDAGSDTEASDLDVEDQPATEAGPTLAAATEEDEISTGNNVGADAAGKEVPQDVDITQLRAQLAELMEKNKSLEQQLQAAPPSTDTATIPRPRGTAGKDFSIQVAMNLAGSVAKDVKYKALQRRVKDLVGHARVPYDIPWKDVAVQTKSLLFEAARQDQPFLRRYQNDWATEELSKQYLKNKRKNAYKNGWLKVSDKYTYLKQNAACRSALGQRSSKAKAVRESREAKRAAKRTQKTAEKDKNSSAAGWG</sequence>
<evidence type="ECO:0000313" key="2">
    <source>
        <dbReference type="EMBL" id="KAF5309635.1"/>
    </source>
</evidence>
<comment type="caution">
    <text evidence="2">The sequence shown here is derived from an EMBL/GenBank/DDBJ whole genome shotgun (WGS) entry which is preliminary data.</text>
</comment>